<feature type="repeat" description="ANK" evidence="3">
    <location>
        <begin position="1142"/>
        <end position="1174"/>
    </location>
</feature>
<dbReference type="SMART" id="SM00248">
    <property type="entry name" value="ANK"/>
    <property type="match status" value="21"/>
</dbReference>
<dbReference type="InterPro" id="IPR056884">
    <property type="entry name" value="NPHP3-like_N"/>
</dbReference>
<dbReference type="SUPFAM" id="SSF48403">
    <property type="entry name" value="Ankyrin repeat"/>
    <property type="match status" value="4"/>
</dbReference>
<evidence type="ECO:0000256" key="1">
    <source>
        <dbReference type="ARBA" id="ARBA00022737"/>
    </source>
</evidence>
<keyword evidence="1" id="KW-0677">Repeat</keyword>
<dbReference type="Pfam" id="PF24883">
    <property type="entry name" value="NPHP3_N"/>
    <property type="match status" value="1"/>
</dbReference>
<accession>A0A017SRX5</accession>
<dbReference type="EMBL" id="KK088411">
    <property type="protein sequence ID" value="EYE99349.1"/>
    <property type="molecule type" value="Genomic_DNA"/>
</dbReference>
<dbReference type="Gene3D" id="1.25.40.20">
    <property type="entry name" value="Ankyrin repeat-containing domain"/>
    <property type="match status" value="7"/>
</dbReference>
<feature type="repeat" description="ANK" evidence="3">
    <location>
        <begin position="593"/>
        <end position="619"/>
    </location>
</feature>
<dbReference type="Proteomes" id="UP000019804">
    <property type="component" value="Unassembled WGS sequence"/>
</dbReference>
<feature type="domain" description="Nephrocystin 3-like N-terminal" evidence="4">
    <location>
        <begin position="65"/>
        <end position="223"/>
    </location>
</feature>
<evidence type="ECO:0000256" key="2">
    <source>
        <dbReference type="ARBA" id="ARBA00023043"/>
    </source>
</evidence>
<dbReference type="Gene3D" id="3.40.50.300">
    <property type="entry name" value="P-loop containing nucleotide triphosphate hydrolases"/>
    <property type="match status" value="1"/>
</dbReference>
<dbReference type="InterPro" id="IPR002110">
    <property type="entry name" value="Ankyrin_rpt"/>
</dbReference>
<organism evidence="5 6">
    <name type="scientific">Aspergillus ruber (strain CBS 135680)</name>
    <dbReference type="NCBI Taxonomy" id="1388766"/>
    <lineage>
        <taxon>Eukaryota</taxon>
        <taxon>Fungi</taxon>
        <taxon>Dikarya</taxon>
        <taxon>Ascomycota</taxon>
        <taxon>Pezizomycotina</taxon>
        <taxon>Eurotiomycetes</taxon>
        <taxon>Eurotiomycetidae</taxon>
        <taxon>Eurotiales</taxon>
        <taxon>Aspergillaceae</taxon>
        <taxon>Aspergillus</taxon>
        <taxon>Aspergillus subgen. Aspergillus</taxon>
    </lineage>
</organism>
<dbReference type="PRINTS" id="PR01415">
    <property type="entry name" value="ANKYRIN"/>
</dbReference>
<proteinExistence type="predicted"/>
<evidence type="ECO:0000313" key="6">
    <source>
        <dbReference type="Proteomes" id="UP000019804"/>
    </source>
</evidence>
<evidence type="ECO:0000259" key="4">
    <source>
        <dbReference type="Pfam" id="PF24883"/>
    </source>
</evidence>
<feature type="repeat" description="ANK" evidence="3">
    <location>
        <begin position="1816"/>
        <end position="1849"/>
    </location>
</feature>
<feature type="repeat" description="ANK" evidence="3">
    <location>
        <begin position="526"/>
        <end position="559"/>
    </location>
</feature>
<gene>
    <name evidence="5" type="ORF">EURHEDRAFT_511600</name>
</gene>
<dbReference type="Pfam" id="PF12796">
    <property type="entry name" value="Ank_2"/>
    <property type="match status" value="5"/>
</dbReference>
<dbReference type="GeneID" id="63701104"/>
<evidence type="ECO:0000256" key="3">
    <source>
        <dbReference type="PROSITE-ProRule" id="PRU00023"/>
    </source>
</evidence>
<dbReference type="InterPro" id="IPR027417">
    <property type="entry name" value="P-loop_NTPase"/>
</dbReference>
<protein>
    <submittedName>
        <fullName evidence="5">Putative ankyrin 2,3/unc44</fullName>
    </submittedName>
</protein>
<feature type="repeat" description="ANK" evidence="3">
    <location>
        <begin position="1783"/>
        <end position="1815"/>
    </location>
</feature>
<reference evidence="6" key="1">
    <citation type="journal article" date="2014" name="Nat. Commun.">
        <title>Genomic adaptations of the halophilic Dead Sea filamentous fungus Eurotium rubrum.</title>
        <authorList>
            <person name="Kis-Papo T."/>
            <person name="Weig A.R."/>
            <person name="Riley R."/>
            <person name="Persoh D."/>
            <person name="Salamov A."/>
            <person name="Sun H."/>
            <person name="Lipzen A."/>
            <person name="Wasser S.P."/>
            <person name="Rambold G."/>
            <person name="Grigoriev I.V."/>
            <person name="Nevo E."/>
        </authorList>
    </citation>
    <scope>NUCLEOTIDE SEQUENCE [LARGE SCALE GENOMIC DNA]</scope>
    <source>
        <strain evidence="6">CBS 135680</strain>
    </source>
</reference>
<feature type="repeat" description="ANK" evidence="3">
    <location>
        <begin position="690"/>
        <end position="722"/>
    </location>
</feature>
<keyword evidence="2 3" id="KW-0040">ANK repeat</keyword>
<feature type="repeat" description="ANK" evidence="3">
    <location>
        <begin position="1504"/>
        <end position="1539"/>
    </location>
</feature>
<keyword evidence="6" id="KW-1185">Reference proteome</keyword>
<dbReference type="RefSeq" id="XP_040643037.1">
    <property type="nucleotide sequence ID" value="XM_040785980.1"/>
</dbReference>
<dbReference type="SUPFAM" id="SSF52540">
    <property type="entry name" value="P-loop containing nucleoside triphosphate hydrolases"/>
    <property type="match status" value="1"/>
</dbReference>
<feature type="repeat" description="ANK" evidence="3">
    <location>
        <begin position="885"/>
        <end position="919"/>
    </location>
</feature>
<dbReference type="OrthoDB" id="21416at2759"/>
<dbReference type="PROSITE" id="PS50297">
    <property type="entry name" value="ANK_REP_REGION"/>
    <property type="match status" value="8"/>
</dbReference>
<dbReference type="InterPro" id="IPR036770">
    <property type="entry name" value="Ankyrin_rpt-contain_sf"/>
</dbReference>
<dbReference type="STRING" id="1388766.A0A017SRX5"/>
<feature type="repeat" description="ANK" evidence="3">
    <location>
        <begin position="560"/>
        <end position="592"/>
    </location>
</feature>
<evidence type="ECO:0000313" key="5">
    <source>
        <dbReference type="EMBL" id="EYE99349.1"/>
    </source>
</evidence>
<feature type="repeat" description="ANK" evidence="3">
    <location>
        <begin position="1100"/>
        <end position="1132"/>
    </location>
</feature>
<feature type="repeat" description="ANK" evidence="3">
    <location>
        <begin position="1712"/>
        <end position="1744"/>
    </location>
</feature>
<name>A0A017SRX5_ASPRC</name>
<dbReference type="PANTHER" id="PTHR24126">
    <property type="entry name" value="ANKYRIN REPEAT, PH AND SEC7 DOMAIN CONTAINING PROTEIN SECG-RELATED"/>
    <property type="match status" value="1"/>
</dbReference>
<dbReference type="Pfam" id="PF00023">
    <property type="entry name" value="Ank"/>
    <property type="match status" value="3"/>
</dbReference>
<dbReference type="PROSITE" id="PS50088">
    <property type="entry name" value="ANK_REPEAT"/>
    <property type="match status" value="11"/>
</dbReference>
<dbReference type="PANTHER" id="PTHR24126:SF14">
    <property type="entry name" value="ANK_REP_REGION DOMAIN-CONTAINING PROTEIN"/>
    <property type="match status" value="1"/>
</dbReference>
<sequence>MSSLSDFESNDTVLVGSGDIRDFNSDNILPLPTADLDEIRQWLQPTPYDLERSEYSRHRASHPVGTGEWLTSTKTYQQWHSGENGLLWIKGIPGSGKSVMTASIIDQLRKEEVPVIYFFFRQIIDANHKPIAALRDWLCQILNYNPPLQVKLKEYIDNRRSIESLSPGDLWKDLKLALDSSPKVYCVTDALDEMDNGNDGFLHSLVELGQWRPSNIKVLITSRPVASLEAPLRTFPFLQIRLEERLVDLDIAAYVQHKLRNSPIPKEHWNIIEEAIPGRANGLFLYARLSMEAFLEPGADVHEVLNALPTDLNLMYNGLLREHAKRSNISDEIQLLVLQFVTHATRPLRLLEIAEVMNTVHFSSGNNSLKETKELVRAACGPLLEILPNETVSVVHHSFTEFLKGFTRCSDSDDFAYPVLHSGSTNQCLAVTCLNYLRSGCLDNQTVKNRSDDDDLYHPKKADQSELWLQFPYLEYAAKNWYKHTMRAASSGANMSHIYDILDTFFVEKHRFNVWLEIAWPTSSIKDVTPLHVAARTGLAQYIVHLLQTEDIDIETQDCDHNTPLYWAATYGHTEAVQVLLDNGVDSDAEQNQGLRPLHQAARNNHAEVVEILLAAGVDPLTPKTRDTPGNWCGNAPTSYGHTPLMYACHYGQVFTILERSLSWAAEESRAEIVDLILQHSGVDVNAKWRRATALFRACKAGDFKTIDVLLKAGADPNIACADAEDESGGISWVFFDKRLHCHQEPKGFTALHSLCKGNRHSNPSPPECAEVLLNAGADVHLKTPDGSTALHYACEYSTNLVKPLLEADADPTMENDAGETPLHTDGKTDNELLPLLLGTGTVDINRPRSTDGRTPLMCRLMGMYSESIVAFLKYKPDVNATDIEGNGVLHVALKGRSIETSVINALLSAGADPNLKNRHGNTPFHVMEYNVNGLREGTPEIFEMLINQGARTDTRDYKGRTLWHHGCKKRKRLDHLRSLGLGPIVTDYEGNTPLHEVAAAESYSNKLESIKHLMGLGLKIDQPNHRGRTVLHFLCSGTDDESKSSKKDQPLDYVLAVSKNVSPSDIDGVDPLHLASTISENFVFKLLNAGADLFAATHEGMTVLHLAARARKSGIVDMILSRLGILETKDRMAFVNQKNCKGETALHYACRSGRPETVRSFLEAGADPNLLDNSQNSPFTMCADFENEQELWRNGQQSQVEGLDAAGLLLEYRTHPLNDRNHGIDRYGFDQLKTEHDTARLDEIMNLLIQYGAVITGARGCLQRVWRAAMLPHFGYTIDCILHLGNRMIDEKIIANLHRGTGFLIASYCRKAAKEALKESARPGHGEKWSESRASSAQRRLLESALAMRQYNLFEEIATDSACLIVPDYQGRTALNDLVYWGYSDILARVCTRELATKLDDYEWCKKAEAAEGLSSDFISPLMVSACTRRLPNMDVLKQLVEDFGVSMDAQSRERVYHGSEYRVLMTMGTLHYLATGKCWWYVDRALPYLIQKGANLELRNHVGATPLHIALTSTEVFCKQAAKIFIKGGADVNAVDDDGNTCLSKAGDDLDLIKLLIAHGAQVSAAAIISVIKLGQVEILELLLSQGDYANLRPPGPTKPKYDDFSRSGITDSEMFPLFYASSYRHPKTPNLEATKARMMAILLKHGADPFATFVKYTKQPRPHDKSTEEPTPELPAKSYTIIHKILSSGDIFEPFFQMPSLDLERRDQSGCTLLLAASKNHKTLVFQELIDRGANIMAQDDDGKTILHLIENFKPDADFVETLRAVIINNPSLVHQTDRAGDKPLHYALRHRAYDYVDLLLENGADPAQPDSNGDTALHYIASRFNNLALFKQFLAAGIDINARNNQGDTPLFKYIEVGFGSSCRGGIFGFDLSFKYTSDGEFNDPIFKFFSEAGADFFARNNAKSSLLHLLAAIKVGTRFRSKNARLAIVERSRHLMDLGLDPMAEDIRQRTSLDVAAACGSEHIQKLFERKPME</sequence>
<dbReference type="HOGENOM" id="CLU_001540_1_0_1"/>